<proteinExistence type="predicted"/>
<keyword evidence="1" id="KW-0175">Coiled coil</keyword>
<evidence type="ECO:0000256" key="1">
    <source>
        <dbReference type="SAM" id="Coils"/>
    </source>
</evidence>
<keyword evidence="3" id="KW-1185">Reference proteome</keyword>
<evidence type="ECO:0000313" key="3">
    <source>
        <dbReference type="Proteomes" id="UP000190285"/>
    </source>
</evidence>
<organism evidence="2 3">
    <name type="scientific">Maledivibacter halophilus</name>
    <dbReference type="NCBI Taxonomy" id="36842"/>
    <lineage>
        <taxon>Bacteria</taxon>
        <taxon>Bacillati</taxon>
        <taxon>Bacillota</taxon>
        <taxon>Clostridia</taxon>
        <taxon>Peptostreptococcales</taxon>
        <taxon>Caminicellaceae</taxon>
        <taxon>Maledivibacter</taxon>
    </lineage>
</organism>
<protein>
    <submittedName>
        <fullName evidence="2">Uncharacterized protein</fullName>
    </submittedName>
</protein>
<reference evidence="2 3" key="1">
    <citation type="submission" date="2017-02" db="EMBL/GenBank/DDBJ databases">
        <authorList>
            <person name="Peterson S.W."/>
        </authorList>
    </citation>
    <scope>NUCLEOTIDE SEQUENCE [LARGE SCALE GENOMIC DNA]</scope>
    <source>
        <strain evidence="2 3">M1</strain>
    </source>
</reference>
<gene>
    <name evidence="2" type="ORF">SAMN02194393_04183</name>
</gene>
<feature type="coiled-coil region" evidence="1">
    <location>
        <begin position="103"/>
        <end position="163"/>
    </location>
</feature>
<dbReference type="AlphaFoldDB" id="A0A1T5M9B4"/>
<dbReference type="EMBL" id="FUZT01000011">
    <property type="protein sequence ID" value="SKC84604.1"/>
    <property type="molecule type" value="Genomic_DNA"/>
</dbReference>
<sequence length="270" mass="32460">MPTENIMIREYATLIIEYANSQNALSTDIILEDCRPPFNSKWPYDIFTKEELLSREEIYGLSYSLYDFGDFQKYSMRCVENWSNTPIDDEDFISGTTLQENFLYELNEQAQELYEEYIELDNQESILYDEALEKDYSPLDIFIGNLKEENKKLYDEYSQNEIKIDKKKEAIKNQLFTMFSKEEKLKFEELDHLYNEKHIQFDIDIAARLVHEKVIELGWTNKYFKSFDSTYSHDTVSRYSDKRIERIGKKYQWIALYELLAKLSDNFKRK</sequence>
<accession>A0A1T5M9B4</accession>
<name>A0A1T5M9B4_9FIRM</name>
<dbReference type="STRING" id="36842.SAMN02194393_04183"/>
<evidence type="ECO:0000313" key="2">
    <source>
        <dbReference type="EMBL" id="SKC84604.1"/>
    </source>
</evidence>
<dbReference type="Proteomes" id="UP000190285">
    <property type="component" value="Unassembled WGS sequence"/>
</dbReference>